<dbReference type="GO" id="GO:0005829">
    <property type="term" value="C:cytosol"/>
    <property type="evidence" value="ECO:0007669"/>
    <property type="project" value="TreeGrafter"/>
</dbReference>
<keyword evidence="5 8" id="KW-0560">Oxidoreductase</keyword>
<keyword evidence="6 8" id="KW-0057">Aromatic amino acid biosynthesis</keyword>
<dbReference type="GO" id="GO:0009423">
    <property type="term" value="P:chorismate biosynthetic process"/>
    <property type="evidence" value="ECO:0007669"/>
    <property type="project" value="UniProtKB-UniRule"/>
</dbReference>
<keyword evidence="4 8" id="KW-0521">NADP</keyword>
<evidence type="ECO:0000313" key="12">
    <source>
        <dbReference type="EMBL" id="AER67605.1"/>
    </source>
</evidence>
<comment type="subunit">
    <text evidence="8">Homodimer.</text>
</comment>
<feature type="binding site" evidence="8">
    <location>
        <position position="92"/>
    </location>
    <ligand>
        <name>shikimate</name>
        <dbReference type="ChEBI" id="CHEBI:36208"/>
    </ligand>
</feature>
<feature type="binding site" evidence="8">
    <location>
        <position position="224"/>
    </location>
    <ligand>
        <name>NADP(+)</name>
        <dbReference type="ChEBI" id="CHEBI:58349"/>
    </ligand>
</feature>
<evidence type="ECO:0000313" key="13">
    <source>
        <dbReference type="Proteomes" id="UP000005868"/>
    </source>
</evidence>
<dbReference type="InterPro" id="IPR041121">
    <property type="entry name" value="SDH_C"/>
</dbReference>
<proteinExistence type="inferred from homology"/>
<feature type="binding site" evidence="8">
    <location>
        <position position="255"/>
    </location>
    <ligand>
        <name>shikimate</name>
        <dbReference type="ChEBI" id="CHEBI:36208"/>
    </ligand>
</feature>
<evidence type="ECO:0000256" key="7">
    <source>
        <dbReference type="ARBA" id="ARBA00049442"/>
    </source>
</evidence>
<feature type="binding site" evidence="8">
    <location>
        <begin position="20"/>
        <end position="22"/>
    </location>
    <ligand>
        <name>shikimate</name>
        <dbReference type="ChEBI" id="CHEBI:36208"/>
    </ligand>
</feature>
<dbReference type="SUPFAM" id="SSF51735">
    <property type="entry name" value="NAD(P)-binding Rossmann-fold domains"/>
    <property type="match status" value="1"/>
</dbReference>
<dbReference type="GO" id="GO:0019632">
    <property type="term" value="P:shikimate metabolic process"/>
    <property type="evidence" value="ECO:0007669"/>
    <property type="project" value="InterPro"/>
</dbReference>
<reference evidence="12 13" key="1">
    <citation type="submission" date="2011-10" db="EMBL/GenBank/DDBJ databases">
        <title>The complete genome of plasmid of Thermovirga lienii DSM 17291.</title>
        <authorList>
            <consortium name="US DOE Joint Genome Institute (JGI-PGF)"/>
            <person name="Lucas S."/>
            <person name="Copeland A."/>
            <person name="Lapidus A."/>
            <person name="Glavina del Rio T."/>
            <person name="Dalin E."/>
            <person name="Tice H."/>
            <person name="Bruce D."/>
            <person name="Goodwin L."/>
            <person name="Pitluck S."/>
            <person name="Peters L."/>
            <person name="Mikhailova N."/>
            <person name="Saunders E."/>
            <person name="Kyrpides N."/>
            <person name="Mavromatis K."/>
            <person name="Ivanova N."/>
            <person name="Last F.I."/>
            <person name="Brettin T."/>
            <person name="Detter J.C."/>
            <person name="Han C."/>
            <person name="Larimer F."/>
            <person name="Land M."/>
            <person name="Hauser L."/>
            <person name="Markowitz V."/>
            <person name="Cheng J.-F."/>
            <person name="Hugenholtz P."/>
            <person name="Woyke T."/>
            <person name="Wu D."/>
            <person name="Spring S."/>
            <person name="Schroeder M."/>
            <person name="Brambilla E.-M."/>
            <person name="Klenk H.-P."/>
            <person name="Eisen J.A."/>
        </authorList>
    </citation>
    <scope>NUCLEOTIDE SEQUENCE [LARGE SCALE GENOMIC DNA]</scope>
    <source>
        <strain evidence="13">ATCC BAA-1197 / DSM 17291 / Cas60314</strain>
        <plasmid evidence="13">Plasmid pTLIE01</plasmid>
    </source>
</reference>
<dbReference type="GO" id="GO:0009073">
    <property type="term" value="P:aromatic amino acid family biosynthetic process"/>
    <property type="evidence" value="ECO:0007669"/>
    <property type="project" value="UniProtKB-KW"/>
</dbReference>
<name>G7VAF5_THELD</name>
<gene>
    <name evidence="8" type="primary">aroE</name>
    <name evidence="12" type="ordered locus">Tlie_1896</name>
</gene>
<evidence type="ECO:0000256" key="5">
    <source>
        <dbReference type="ARBA" id="ARBA00023002"/>
    </source>
</evidence>
<sequence>MNINAETKLVALLGDPVEHSLSPTMHNAAFSKMGLNMAYLAFKVKKEDMKGALEGLKSLGAIGCNITVPHKETALTLLDEATSEAKALGAVNTVLFKDGKALGYNTDVIAIEEILDSLISEDKEAFLLGAGGAAKASAYALGKRGFKRVWITNRMENRGKTLVEKMNELFPERPFQFLPWGDLPVSSGGLLINATSLGMSSVPWPKGLLERFLDSWDVKGVLDIVYLPGGTTQLIEEAKRRNLKHVPGEEVLLRQGVWAFRLFTGINPEVCAMRSALGL</sequence>
<dbReference type="HAMAP" id="MF_00222">
    <property type="entry name" value="Shikimate_DH_AroE"/>
    <property type="match status" value="1"/>
</dbReference>
<dbReference type="KEGG" id="tli:Tlie_1896"/>
<dbReference type="HOGENOM" id="CLU_044063_4_1_0"/>
<dbReference type="eggNOG" id="COG0169">
    <property type="taxonomic scope" value="Bacteria"/>
</dbReference>
<dbReference type="PANTHER" id="PTHR21089">
    <property type="entry name" value="SHIKIMATE DEHYDROGENASE"/>
    <property type="match status" value="1"/>
</dbReference>
<feature type="binding site" evidence="8">
    <location>
        <position position="226"/>
    </location>
    <ligand>
        <name>shikimate</name>
        <dbReference type="ChEBI" id="CHEBI:36208"/>
    </ligand>
</feature>
<dbReference type="AlphaFoldDB" id="G7VAF5"/>
<dbReference type="InterPro" id="IPR046346">
    <property type="entry name" value="Aminoacid_DH-like_N_sf"/>
</dbReference>
<evidence type="ECO:0000256" key="4">
    <source>
        <dbReference type="ARBA" id="ARBA00022857"/>
    </source>
</evidence>
<dbReference type="InterPro" id="IPR022893">
    <property type="entry name" value="Shikimate_DH_fam"/>
</dbReference>
<dbReference type="OrthoDB" id="9792692at2"/>
<comment type="function">
    <text evidence="8">Involved in the biosynthesis of the chorismate, which leads to the biosynthesis of aromatic amino acids. Catalyzes the reversible NADPH linked reduction of 3-dehydroshikimate (DHSA) to yield shikimate (SA).</text>
</comment>
<comment type="similarity">
    <text evidence="8">Belongs to the shikimate dehydrogenase family.</text>
</comment>
<feature type="binding site" evidence="8">
    <location>
        <position position="107"/>
    </location>
    <ligand>
        <name>shikimate</name>
        <dbReference type="ChEBI" id="CHEBI:36208"/>
    </ligand>
</feature>
<dbReference type="InterPro" id="IPR011342">
    <property type="entry name" value="Shikimate_DH"/>
</dbReference>
<feature type="domain" description="Quinate/shikimate 5-dehydrogenase/glutamyl-tRNA reductase" evidence="9">
    <location>
        <begin position="121"/>
        <end position="168"/>
    </location>
</feature>
<dbReference type="GO" id="GO:0050661">
    <property type="term" value="F:NADP binding"/>
    <property type="evidence" value="ECO:0007669"/>
    <property type="project" value="InterPro"/>
</dbReference>
<feature type="binding site" evidence="8">
    <location>
        <position position="248"/>
    </location>
    <ligand>
        <name>NADP(+)</name>
        <dbReference type="ChEBI" id="CHEBI:58349"/>
    </ligand>
</feature>
<comment type="caution">
    <text evidence="8">Lacks conserved residue(s) required for the propagation of feature annotation.</text>
</comment>
<dbReference type="UniPathway" id="UPA00053">
    <property type="reaction ID" value="UER00087"/>
</dbReference>
<dbReference type="EC" id="1.1.1.25" evidence="2 8"/>
<dbReference type="Proteomes" id="UP000005868">
    <property type="component" value="Plasmid pTLIE01"/>
</dbReference>
<dbReference type="Pfam" id="PF01488">
    <property type="entry name" value="Shikimate_DH"/>
    <property type="match status" value="1"/>
</dbReference>
<dbReference type="EMBL" id="CP003097">
    <property type="protein sequence ID" value="AER67605.1"/>
    <property type="molecule type" value="Genomic_DNA"/>
</dbReference>
<dbReference type="Gene3D" id="3.40.50.10860">
    <property type="entry name" value="Leucine Dehydrogenase, chain A, domain 1"/>
    <property type="match status" value="1"/>
</dbReference>
<keyword evidence="13" id="KW-1185">Reference proteome</keyword>
<dbReference type="PANTHER" id="PTHR21089:SF1">
    <property type="entry name" value="BIFUNCTIONAL 3-DEHYDROQUINATE DEHYDRATASE_SHIKIMATE DEHYDROGENASE, CHLOROPLASTIC"/>
    <property type="match status" value="1"/>
</dbReference>
<dbReference type="SUPFAM" id="SSF53223">
    <property type="entry name" value="Aminoacid dehydrogenase-like, N-terminal domain"/>
    <property type="match status" value="1"/>
</dbReference>
<evidence type="ECO:0000259" key="9">
    <source>
        <dbReference type="Pfam" id="PF01488"/>
    </source>
</evidence>
<dbReference type="GO" id="GO:0008652">
    <property type="term" value="P:amino acid biosynthetic process"/>
    <property type="evidence" value="ECO:0007669"/>
    <property type="project" value="UniProtKB-KW"/>
</dbReference>
<evidence type="ECO:0000256" key="2">
    <source>
        <dbReference type="ARBA" id="ARBA00012962"/>
    </source>
</evidence>
<dbReference type="InterPro" id="IPR013708">
    <property type="entry name" value="Shikimate_DH-bd_N"/>
</dbReference>
<keyword evidence="12" id="KW-0614">Plasmid</keyword>
<dbReference type="Pfam" id="PF18317">
    <property type="entry name" value="SDH_C"/>
    <property type="match status" value="1"/>
</dbReference>
<evidence type="ECO:0000259" key="10">
    <source>
        <dbReference type="Pfam" id="PF08501"/>
    </source>
</evidence>
<feature type="domain" description="Shikimate dehydrogenase substrate binding N-terminal" evidence="10">
    <location>
        <begin position="12"/>
        <end position="94"/>
    </location>
</feature>
<organism evidence="12 13">
    <name type="scientific">Thermovirga lienii (strain ATCC BAA-1197 / DSM 17291 / Cas60314)</name>
    <dbReference type="NCBI Taxonomy" id="580340"/>
    <lineage>
        <taxon>Bacteria</taxon>
        <taxon>Thermotogati</taxon>
        <taxon>Synergistota</taxon>
        <taxon>Synergistia</taxon>
        <taxon>Synergistales</taxon>
        <taxon>Thermovirgaceae</taxon>
        <taxon>Thermovirga</taxon>
    </lineage>
</organism>
<evidence type="ECO:0000256" key="3">
    <source>
        <dbReference type="ARBA" id="ARBA00022605"/>
    </source>
</evidence>
<feature type="domain" description="SDH C-terminal" evidence="11">
    <location>
        <begin position="248"/>
        <end position="277"/>
    </location>
</feature>
<evidence type="ECO:0000256" key="8">
    <source>
        <dbReference type="HAMAP-Rule" id="MF_00222"/>
    </source>
</evidence>
<dbReference type="InterPro" id="IPR036291">
    <property type="entry name" value="NAD(P)-bd_dom_sf"/>
</dbReference>
<comment type="catalytic activity">
    <reaction evidence="7 8">
        <text>shikimate + NADP(+) = 3-dehydroshikimate + NADPH + H(+)</text>
        <dbReference type="Rhea" id="RHEA:17737"/>
        <dbReference type="ChEBI" id="CHEBI:15378"/>
        <dbReference type="ChEBI" id="CHEBI:16630"/>
        <dbReference type="ChEBI" id="CHEBI:36208"/>
        <dbReference type="ChEBI" id="CHEBI:57783"/>
        <dbReference type="ChEBI" id="CHEBI:58349"/>
        <dbReference type="EC" id="1.1.1.25"/>
    </reaction>
</comment>
<evidence type="ECO:0000256" key="6">
    <source>
        <dbReference type="ARBA" id="ARBA00023141"/>
    </source>
</evidence>
<feature type="binding site" evidence="8">
    <location>
        <begin position="129"/>
        <end position="133"/>
    </location>
    <ligand>
        <name>NADP(+)</name>
        <dbReference type="ChEBI" id="CHEBI:58349"/>
    </ligand>
</feature>
<feature type="active site" description="Proton acceptor" evidence="8">
    <location>
        <position position="71"/>
    </location>
</feature>
<geneLocation type="plasmid" evidence="12 13">
    <name>pTLIE01</name>
</geneLocation>
<protein>
    <recommendedName>
        <fullName evidence="2 8">Shikimate dehydrogenase (NADP(+))</fullName>
        <shortName evidence="8">SDH</shortName>
        <ecNumber evidence="2 8">1.1.1.25</ecNumber>
    </recommendedName>
</protein>
<comment type="pathway">
    <text evidence="1 8">Metabolic intermediate biosynthesis; chorismate biosynthesis; chorismate from D-erythrose 4-phosphate and phosphoenolpyruvate: step 4/7.</text>
</comment>
<dbReference type="GO" id="GO:0004764">
    <property type="term" value="F:shikimate 3-dehydrogenase (NADP+) activity"/>
    <property type="evidence" value="ECO:0007669"/>
    <property type="project" value="UniProtKB-UniRule"/>
</dbReference>
<dbReference type="Gene3D" id="3.40.50.720">
    <property type="entry name" value="NAD(P)-binding Rossmann-like Domain"/>
    <property type="match status" value="1"/>
</dbReference>
<dbReference type="InterPro" id="IPR006151">
    <property type="entry name" value="Shikm_DH/Glu-tRNA_Rdtase"/>
</dbReference>
<dbReference type="Pfam" id="PF08501">
    <property type="entry name" value="Shikimate_dh_N"/>
    <property type="match status" value="1"/>
</dbReference>
<evidence type="ECO:0000256" key="1">
    <source>
        <dbReference type="ARBA" id="ARBA00004871"/>
    </source>
</evidence>
<accession>G7VAF5</accession>
<feature type="binding site" evidence="8">
    <location>
        <position position="67"/>
    </location>
    <ligand>
        <name>shikimate</name>
        <dbReference type="ChEBI" id="CHEBI:36208"/>
    </ligand>
</feature>
<dbReference type="NCBIfam" id="TIGR00507">
    <property type="entry name" value="aroE"/>
    <property type="match status" value="1"/>
</dbReference>
<keyword evidence="3 8" id="KW-0028">Amino-acid biosynthesis</keyword>
<evidence type="ECO:0000259" key="11">
    <source>
        <dbReference type="Pfam" id="PF18317"/>
    </source>
</evidence>